<dbReference type="Proteomes" id="UP000799437">
    <property type="component" value="Unassembled WGS sequence"/>
</dbReference>
<sequence>MGKKRKAGKPSGQIPETDVVEKPSKLNIRTYEDVADSEDEFLLNRDKVLLDEGPEVKRQRKQREKDEFLELDEEALNYAEASDSEGESEEDELEDDDDDDMEDGADQADSEDDLDEQGWGQSKNDYYGADEIEREEEALEEEAEALRMQKKQLQSMTDADYGFDEEEWAAGAKKDIDDDDEGVVTQVLPQKKITDMSSDEQLKELKTRYPEFDPLSKELVALQPTYNRLSVSVAAAQKLGVASHTSRRMIKYQALASYLSSIAMYFALLTSTFSDDKNIITAKAPKEIREHPVIHTLIQCQTIWNRVKDLAEDDEDTELSDIEEVDEVSEKEVTMKAPEPSKTTLAKKAATSKKKTKAEKAVQQAKAEAEARKVERKRKTEEDLAALSSLTKQIKSKKFSEPQINPSKNAEDDSDLGDEIDLTAEELAEKAKKRKSLKFYTSQITQKSNKRDASRRDYGGDMDVPHRERLRDRQQRLNAEAVKRGKNQKGDDLGGESDEEDHKQAREIRGDDKSDDDEYYDMVAARSKKRKLDKQDRAEAFAQAAREGGEVIQEEVIGPDGRREISYQISKNKGLTPKRKKDVRNPRVKKRKKYDEKKKKLKSMKPVYSGGEGRGGYKGELTGIKKGLVKSVKL</sequence>
<feature type="compositionally biased region" description="Acidic residues" evidence="5">
    <location>
        <begin position="315"/>
        <end position="327"/>
    </location>
</feature>
<feature type="region of interest" description="Disordered" evidence="5">
    <location>
        <begin position="563"/>
        <end position="620"/>
    </location>
</feature>
<feature type="compositionally biased region" description="Basic residues" evidence="5">
    <location>
        <begin position="576"/>
        <end position="592"/>
    </location>
</feature>
<comment type="similarity">
    <text evidence="2">Belongs to the SAS10 family.</text>
</comment>
<feature type="region of interest" description="Disordered" evidence="5">
    <location>
        <begin position="43"/>
        <end position="148"/>
    </location>
</feature>
<keyword evidence="8" id="KW-1185">Reference proteome</keyword>
<feature type="compositionally biased region" description="Basic and acidic residues" evidence="5">
    <location>
        <begin position="449"/>
        <end position="475"/>
    </location>
</feature>
<dbReference type="PANTHER" id="PTHR13237">
    <property type="entry name" value="SOMETHING ABOUT SILENCING PROTEIN 10-RELATED"/>
    <property type="match status" value="1"/>
</dbReference>
<dbReference type="GeneID" id="54488984"/>
<dbReference type="Pfam" id="PF09368">
    <property type="entry name" value="Sas10"/>
    <property type="match status" value="1"/>
</dbReference>
<feature type="compositionally biased region" description="Acidic residues" evidence="5">
    <location>
        <begin position="128"/>
        <end position="143"/>
    </location>
</feature>
<evidence type="ECO:0000256" key="3">
    <source>
        <dbReference type="ARBA" id="ARBA00022553"/>
    </source>
</evidence>
<dbReference type="OrthoDB" id="1924577at2759"/>
<organism evidence="7 8">
    <name type="scientific">Pseudovirgaria hyperparasitica</name>
    <dbReference type="NCBI Taxonomy" id="470096"/>
    <lineage>
        <taxon>Eukaryota</taxon>
        <taxon>Fungi</taxon>
        <taxon>Dikarya</taxon>
        <taxon>Ascomycota</taxon>
        <taxon>Pezizomycotina</taxon>
        <taxon>Dothideomycetes</taxon>
        <taxon>Dothideomycetes incertae sedis</taxon>
        <taxon>Acrospermales</taxon>
        <taxon>Acrospermaceae</taxon>
        <taxon>Pseudovirgaria</taxon>
    </lineage>
</organism>
<dbReference type="EMBL" id="ML996566">
    <property type="protein sequence ID" value="KAF2761924.1"/>
    <property type="molecule type" value="Genomic_DNA"/>
</dbReference>
<keyword evidence="3" id="KW-0597">Phosphoprotein</keyword>
<dbReference type="RefSeq" id="XP_033604375.1">
    <property type="nucleotide sequence ID" value="XM_033747930.1"/>
</dbReference>
<comment type="subcellular location">
    <subcellularLocation>
        <location evidence="1">Nucleus</location>
    </subcellularLocation>
</comment>
<evidence type="ECO:0000256" key="4">
    <source>
        <dbReference type="ARBA" id="ARBA00023242"/>
    </source>
</evidence>
<feature type="region of interest" description="Disordered" evidence="5">
    <location>
        <begin position="315"/>
        <end position="417"/>
    </location>
</feature>
<feature type="domain" description="Sas10 C-terminal" evidence="6">
    <location>
        <begin position="560"/>
        <end position="634"/>
    </location>
</feature>
<evidence type="ECO:0000256" key="1">
    <source>
        <dbReference type="ARBA" id="ARBA00004123"/>
    </source>
</evidence>
<feature type="compositionally biased region" description="Basic and acidic residues" evidence="5">
    <location>
        <begin position="43"/>
        <end position="68"/>
    </location>
</feature>
<evidence type="ECO:0000313" key="7">
    <source>
        <dbReference type="EMBL" id="KAF2761924.1"/>
    </source>
</evidence>
<feature type="compositionally biased region" description="Basic and acidic residues" evidence="5">
    <location>
        <begin position="500"/>
        <end position="512"/>
    </location>
</feature>
<feature type="region of interest" description="Disordered" evidence="5">
    <location>
        <begin position="431"/>
        <end position="518"/>
    </location>
</feature>
<gene>
    <name evidence="7" type="ORF">EJ05DRAFT_507536</name>
</gene>
<reference evidence="7" key="1">
    <citation type="journal article" date="2020" name="Stud. Mycol.">
        <title>101 Dothideomycetes genomes: a test case for predicting lifestyles and emergence of pathogens.</title>
        <authorList>
            <person name="Haridas S."/>
            <person name="Albert R."/>
            <person name="Binder M."/>
            <person name="Bloem J."/>
            <person name="Labutti K."/>
            <person name="Salamov A."/>
            <person name="Andreopoulos B."/>
            <person name="Baker S."/>
            <person name="Barry K."/>
            <person name="Bills G."/>
            <person name="Bluhm B."/>
            <person name="Cannon C."/>
            <person name="Castanera R."/>
            <person name="Culley D."/>
            <person name="Daum C."/>
            <person name="Ezra D."/>
            <person name="Gonzalez J."/>
            <person name="Henrissat B."/>
            <person name="Kuo A."/>
            <person name="Liang C."/>
            <person name="Lipzen A."/>
            <person name="Lutzoni F."/>
            <person name="Magnuson J."/>
            <person name="Mondo S."/>
            <person name="Nolan M."/>
            <person name="Ohm R."/>
            <person name="Pangilinan J."/>
            <person name="Park H.-J."/>
            <person name="Ramirez L."/>
            <person name="Alfaro M."/>
            <person name="Sun H."/>
            <person name="Tritt A."/>
            <person name="Yoshinaga Y."/>
            <person name="Zwiers L.-H."/>
            <person name="Turgeon B."/>
            <person name="Goodwin S."/>
            <person name="Spatafora J."/>
            <person name="Crous P."/>
            <person name="Grigoriev I."/>
        </authorList>
    </citation>
    <scope>NUCLEOTIDE SEQUENCE</scope>
    <source>
        <strain evidence="7">CBS 121739</strain>
    </source>
</reference>
<evidence type="ECO:0000256" key="2">
    <source>
        <dbReference type="ARBA" id="ARBA00010979"/>
    </source>
</evidence>
<feature type="compositionally biased region" description="Acidic residues" evidence="5">
    <location>
        <begin position="82"/>
        <end position="116"/>
    </location>
</feature>
<feature type="region of interest" description="Disordered" evidence="5">
    <location>
        <begin position="1"/>
        <end position="21"/>
    </location>
</feature>
<evidence type="ECO:0000259" key="6">
    <source>
        <dbReference type="Pfam" id="PF09368"/>
    </source>
</evidence>
<dbReference type="PANTHER" id="PTHR13237:SF8">
    <property type="entry name" value="SOMETHING ABOUT SILENCING PROTEIN 10"/>
    <property type="match status" value="1"/>
</dbReference>
<dbReference type="InterPro" id="IPR018972">
    <property type="entry name" value="Sas10_C_dom"/>
</dbReference>
<dbReference type="Pfam" id="PF04000">
    <property type="entry name" value="Sas10_Utp3"/>
    <property type="match status" value="1"/>
</dbReference>
<keyword evidence="4" id="KW-0539">Nucleus</keyword>
<evidence type="ECO:0000313" key="8">
    <source>
        <dbReference type="Proteomes" id="UP000799437"/>
    </source>
</evidence>
<dbReference type="GO" id="GO:0000462">
    <property type="term" value="P:maturation of SSU-rRNA from tricistronic rRNA transcript (SSU-rRNA, 5.8S rRNA, LSU-rRNA)"/>
    <property type="evidence" value="ECO:0007669"/>
    <property type="project" value="TreeGrafter"/>
</dbReference>
<evidence type="ECO:0000256" key="5">
    <source>
        <dbReference type="SAM" id="MobiDB-lite"/>
    </source>
</evidence>
<dbReference type="GO" id="GO:0032040">
    <property type="term" value="C:small-subunit processome"/>
    <property type="evidence" value="ECO:0007669"/>
    <property type="project" value="TreeGrafter"/>
</dbReference>
<protein>
    <recommendedName>
        <fullName evidence="6">Sas10 C-terminal domain-containing protein</fullName>
    </recommendedName>
</protein>
<name>A0A6A6WIK2_9PEZI</name>
<dbReference type="AlphaFoldDB" id="A0A6A6WIK2"/>
<accession>A0A6A6WIK2</accession>
<proteinExistence type="inferred from homology"/>
<dbReference type="InterPro" id="IPR007146">
    <property type="entry name" value="Sas10/Utp3/C1D"/>
</dbReference>
<feature type="compositionally biased region" description="Basic and acidic residues" evidence="5">
    <location>
        <begin position="367"/>
        <end position="382"/>
    </location>
</feature>